<dbReference type="KEGG" id="oat:OAN307_c20550"/>
<dbReference type="RefSeq" id="WP_015499715.1">
    <property type="nucleotide sequence ID" value="NC_020911.1"/>
</dbReference>
<gene>
    <name evidence="2" type="ORF">OAN307_c20550</name>
</gene>
<dbReference type="HOGENOM" id="CLU_1439720_0_0_5"/>
<accession>M9R641</accession>
<dbReference type="STRING" id="391626.OAN307_c20550"/>
<dbReference type="eggNOG" id="COG2801">
    <property type="taxonomic scope" value="Bacteria"/>
</dbReference>
<dbReference type="PANTHER" id="PTHR46889:SF4">
    <property type="entry name" value="TRANSPOSASE INSO FOR INSERTION SEQUENCE ELEMENT IS911B-RELATED"/>
    <property type="match status" value="1"/>
</dbReference>
<dbReference type="EMBL" id="CP003740">
    <property type="protein sequence ID" value="AGI67692.1"/>
    <property type="molecule type" value="Genomic_DNA"/>
</dbReference>
<feature type="domain" description="HTH-like" evidence="1">
    <location>
        <begin position="51"/>
        <end position="108"/>
    </location>
</feature>
<dbReference type="InterPro" id="IPR025948">
    <property type="entry name" value="HTH-like_dom"/>
</dbReference>
<sequence>MTSKRTFITAHKAQYAVSILCRLLEISRGWFYGFPASQPTRDQRQVNREARDQELLPKIKTFFKVSKKCYGSKRIHQDLLADSEVVSERRVARIMKENKVSSLLRKRRKPITTDSNHMLKPSIAPSHTYCVCAAGKWAGDCEAICREGPNLLEQKFHSQTPNTVCPLSDAEHRLPGNRWPTSPISTPPLGIMLRITLPGKGRGLALSGWRERHGHA</sequence>
<dbReference type="AlphaFoldDB" id="M9R641"/>
<dbReference type="InterPro" id="IPR050900">
    <property type="entry name" value="Transposase_IS3/IS150/IS904"/>
</dbReference>
<name>M9R641_9RHOB</name>
<evidence type="ECO:0000259" key="1">
    <source>
        <dbReference type="Pfam" id="PF13276"/>
    </source>
</evidence>
<protein>
    <recommendedName>
        <fullName evidence="1">HTH-like domain-containing protein</fullName>
    </recommendedName>
</protein>
<dbReference type="Pfam" id="PF13276">
    <property type="entry name" value="HTH_21"/>
    <property type="match status" value="1"/>
</dbReference>
<reference evidence="2 3" key="1">
    <citation type="journal article" date="2013" name="PLoS ONE">
        <title>Poles Apart: Arctic and Antarctic Octadecabacter strains Share High Genome Plasticity and a New Type of Xanthorhodopsin.</title>
        <authorList>
            <person name="Vollmers J."/>
            <person name="Voget S."/>
            <person name="Dietrich S."/>
            <person name="Gollnow K."/>
            <person name="Smits M."/>
            <person name="Meyer K."/>
            <person name="Brinkhoff T."/>
            <person name="Simon M."/>
            <person name="Daniel R."/>
        </authorList>
    </citation>
    <scope>NUCLEOTIDE SEQUENCE [LARGE SCALE GENOMIC DNA]</scope>
    <source>
        <strain evidence="2 3">307</strain>
    </source>
</reference>
<organism evidence="2 3">
    <name type="scientific">Octadecabacter antarcticus 307</name>
    <dbReference type="NCBI Taxonomy" id="391626"/>
    <lineage>
        <taxon>Bacteria</taxon>
        <taxon>Pseudomonadati</taxon>
        <taxon>Pseudomonadota</taxon>
        <taxon>Alphaproteobacteria</taxon>
        <taxon>Rhodobacterales</taxon>
        <taxon>Roseobacteraceae</taxon>
        <taxon>Octadecabacter</taxon>
    </lineage>
</organism>
<proteinExistence type="predicted"/>
<keyword evidence="3" id="KW-1185">Reference proteome</keyword>
<dbReference type="Proteomes" id="UP000005307">
    <property type="component" value="Chromosome"/>
</dbReference>
<evidence type="ECO:0000313" key="3">
    <source>
        <dbReference type="Proteomes" id="UP000005307"/>
    </source>
</evidence>
<dbReference type="PANTHER" id="PTHR46889">
    <property type="entry name" value="TRANSPOSASE INSF FOR INSERTION SEQUENCE IS3B-RELATED"/>
    <property type="match status" value="1"/>
</dbReference>
<evidence type="ECO:0000313" key="2">
    <source>
        <dbReference type="EMBL" id="AGI67692.1"/>
    </source>
</evidence>